<protein>
    <submittedName>
        <fullName evidence="2">Uncharacterized protein</fullName>
    </submittedName>
</protein>
<gene>
    <name evidence="2" type="ORF">K2173_028318</name>
</gene>
<feature type="region of interest" description="Disordered" evidence="1">
    <location>
        <begin position="151"/>
        <end position="185"/>
    </location>
</feature>
<dbReference type="EMBL" id="JAIWQS010000002">
    <property type="protein sequence ID" value="KAJ8773141.1"/>
    <property type="molecule type" value="Genomic_DNA"/>
</dbReference>
<evidence type="ECO:0000313" key="2">
    <source>
        <dbReference type="EMBL" id="KAJ8773141.1"/>
    </source>
</evidence>
<dbReference type="AlphaFoldDB" id="A0AAV8U1I5"/>
<evidence type="ECO:0000256" key="1">
    <source>
        <dbReference type="SAM" id="MobiDB-lite"/>
    </source>
</evidence>
<accession>A0AAV8U1I5</accession>
<reference evidence="2 3" key="1">
    <citation type="submission" date="2021-09" db="EMBL/GenBank/DDBJ databases">
        <title>Genomic insights and catalytic innovation underlie evolution of tropane alkaloids biosynthesis.</title>
        <authorList>
            <person name="Wang Y.-J."/>
            <person name="Tian T."/>
            <person name="Huang J.-P."/>
            <person name="Huang S.-X."/>
        </authorList>
    </citation>
    <scope>NUCLEOTIDE SEQUENCE [LARGE SCALE GENOMIC DNA]</scope>
    <source>
        <strain evidence="2">KIB-2018</strain>
        <tissue evidence="2">Leaf</tissue>
    </source>
</reference>
<keyword evidence="3" id="KW-1185">Reference proteome</keyword>
<name>A0AAV8U1I5_9ROSI</name>
<organism evidence="2 3">
    <name type="scientific">Erythroxylum novogranatense</name>
    <dbReference type="NCBI Taxonomy" id="1862640"/>
    <lineage>
        <taxon>Eukaryota</taxon>
        <taxon>Viridiplantae</taxon>
        <taxon>Streptophyta</taxon>
        <taxon>Embryophyta</taxon>
        <taxon>Tracheophyta</taxon>
        <taxon>Spermatophyta</taxon>
        <taxon>Magnoliopsida</taxon>
        <taxon>eudicotyledons</taxon>
        <taxon>Gunneridae</taxon>
        <taxon>Pentapetalae</taxon>
        <taxon>rosids</taxon>
        <taxon>fabids</taxon>
        <taxon>Malpighiales</taxon>
        <taxon>Erythroxylaceae</taxon>
        <taxon>Erythroxylum</taxon>
    </lineage>
</organism>
<evidence type="ECO:0000313" key="3">
    <source>
        <dbReference type="Proteomes" id="UP001159364"/>
    </source>
</evidence>
<dbReference type="Proteomes" id="UP001159364">
    <property type="component" value="Linkage Group LG02"/>
</dbReference>
<proteinExistence type="predicted"/>
<comment type="caution">
    <text evidence="2">The sequence shown here is derived from an EMBL/GenBank/DDBJ whole genome shotgun (WGS) entry which is preliminary data.</text>
</comment>
<sequence>MGHDLLACPQRLRPVVPESSTPEQQPRAEEEQHLATDARTIMPAQAPIITPTDYGPWVQVQRRSCLTAQRLPPQQQHFQQKIVPSSCKSTSSHLAGSRFLVLEGSSVMETGPAPTGVCLQQFARMGQGHTLQLDQVLGPTQIHSTGLLFKAQGPSHNTKKGPRSSNASPIPYTRGESSRASPQQGQILAPCPQIQFQPIQAKKHVAIEIPTHMEMVCERPIMVAH</sequence>
<feature type="region of interest" description="Disordered" evidence="1">
    <location>
        <begin position="1"/>
        <end position="33"/>
    </location>
</feature>